<name>A0ABU3D346_9FLAO</name>
<comment type="similarity">
    <text evidence="2 3">Belongs to the DegT/DnrJ/EryC1 family.</text>
</comment>
<accession>A0ABU3D346</accession>
<dbReference type="PANTHER" id="PTHR30244:SF36">
    <property type="entry name" value="3-OXO-GLUCOSE-6-PHOSPHATE:GLUTAMATE AMINOTRANSFERASE"/>
    <property type="match status" value="1"/>
</dbReference>
<dbReference type="Gene3D" id="3.40.640.10">
    <property type="entry name" value="Type I PLP-dependent aspartate aminotransferase-like (Major domain)"/>
    <property type="match status" value="1"/>
</dbReference>
<keyword evidence="4" id="KW-0032">Aminotransferase</keyword>
<dbReference type="Proteomes" id="UP001262582">
    <property type="component" value="Unassembled WGS sequence"/>
</dbReference>
<dbReference type="PIRSF" id="PIRSF000390">
    <property type="entry name" value="PLP_StrS"/>
    <property type="match status" value="1"/>
</dbReference>
<proteinExistence type="inferred from homology"/>
<keyword evidence="5" id="KW-1185">Reference proteome</keyword>
<comment type="caution">
    <text evidence="4">The sequence shown here is derived from an EMBL/GenBank/DDBJ whole genome shotgun (WGS) entry which is preliminary data.</text>
</comment>
<sequence length="370" mass="41381">MTIDFLDLHKQYLSIKDEVDVAMTKVIASSAFIKSSPVTTFENEFAAYLKAEHVVSCGNGTDALEICLTAFGIGEGDEVLVPAMSWISTSEVVATRKATPVFVDIDAETYCIDVSKIEDKITEKTKAIIPVHLYGHPADMMGIIELAKKYNLKVIEDCAQAHGTEINGKKVGTFGDAATYSFFPTKNLGAFGDAGAIVVKDTNLKLKILAIANHGQEERHKHITHGRNSRMDGIQAAVLSVKLKYLEKWINLRRKIANQYKEELTGMENIKLPVEASAAKHAYHLYVIRAENRDGLKKNLQEKGIATMIHYPKALPFQLCYQDYDFEEVHFPVASKVQNEILSLPFYPEFSTEALKYVAMNIKDFYFEKA</sequence>
<organism evidence="4 5">
    <name type="scientific">Autumnicola musiva</name>
    <dbReference type="NCBI Taxonomy" id="3075589"/>
    <lineage>
        <taxon>Bacteria</taxon>
        <taxon>Pseudomonadati</taxon>
        <taxon>Bacteroidota</taxon>
        <taxon>Flavobacteriia</taxon>
        <taxon>Flavobacteriales</taxon>
        <taxon>Flavobacteriaceae</taxon>
        <taxon>Autumnicola</taxon>
    </lineage>
</organism>
<keyword evidence="4" id="KW-0808">Transferase</keyword>
<evidence type="ECO:0000313" key="5">
    <source>
        <dbReference type="Proteomes" id="UP001262582"/>
    </source>
</evidence>
<evidence type="ECO:0000313" key="4">
    <source>
        <dbReference type="EMBL" id="MDT0675955.1"/>
    </source>
</evidence>
<dbReference type="PANTHER" id="PTHR30244">
    <property type="entry name" value="TRANSAMINASE"/>
    <property type="match status" value="1"/>
</dbReference>
<dbReference type="Pfam" id="PF01041">
    <property type="entry name" value="DegT_DnrJ_EryC1"/>
    <property type="match status" value="1"/>
</dbReference>
<dbReference type="InterPro" id="IPR015422">
    <property type="entry name" value="PyrdxlP-dep_Trfase_small"/>
</dbReference>
<dbReference type="InterPro" id="IPR015424">
    <property type="entry name" value="PyrdxlP-dep_Trfase"/>
</dbReference>
<dbReference type="RefSeq" id="WP_311502352.1">
    <property type="nucleotide sequence ID" value="NZ_JAVRHK010000003.1"/>
</dbReference>
<dbReference type="InterPro" id="IPR015421">
    <property type="entry name" value="PyrdxlP-dep_Trfase_major"/>
</dbReference>
<dbReference type="InterPro" id="IPR000653">
    <property type="entry name" value="DegT/StrS_aminotransferase"/>
</dbReference>
<evidence type="ECO:0000256" key="3">
    <source>
        <dbReference type="RuleBase" id="RU004508"/>
    </source>
</evidence>
<dbReference type="SUPFAM" id="SSF53383">
    <property type="entry name" value="PLP-dependent transferases"/>
    <property type="match status" value="1"/>
</dbReference>
<dbReference type="EC" id="2.6.1.-" evidence="4"/>
<protein>
    <submittedName>
        <fullName evidence="4">DegT/DnrJ/EryC1/StrS family aminotransferase</fullName>
        <ecNumber evidence="4">2.6.1.-</ecNumber>
    </submittedName>
</protein>
<reference evidence="4 5" key="1">
    <citation type="submission" date="2023-09" db="EMBL/GenBank/DDBJ databases">
        <authorList>
            <person name="Rey-Velasco X."/>
        </authorList>
    </citation>
    <scope>NUCLEOTIDE SEQUENCE [LARGE SCALE GENOMIC DNA]</scope>
    <source>
        <strain evidence="4 5">F117</strain>
    </source>
</reference>
<keyword evidence="1 3" id="KW-0663">Pyridoxal phosphate</keyword>
<dbReference type="CDD" id="cd00616">
    <property type="entry name" value="AHBA_syn"/>
    <property type="match status" value="1"/>
</dbReference>
<evidence type="ECO:0000256" key="2">
    <source>
        <dbReference type="ARBA" id="ARBA00037999"/>
    </source>
</evidence>
<gene>
    <name evidence="4" type="ORF">RM539_05090</name>
</gene>
<evidence type="ECO:0000256" key="1">
    <source>
        <dbReference type="ARBA" id="ARBA00022898"/>
    </source>
</evidence>
<dbReference type="EMBL" id="JAVRHK010000003">
    <property type="protein sequence ID" value="MDT0675955.1"/>
    <property type="molecule type" value="Genomic_DNA"/>
</dbReference>
<dbReference type="Gene3D" id="3.90.1150.10">
    <property type="entry name" value="Aspartate Aminotransferase, domain 1"/>
    <property type="match status" value="1"/>
</dbReference>
<dbReference type="GO" id="GO:0008483">
    <property type="term" value="F:transaminase activity"/>
    <property type="evidence" value="ECO:0007669"/>
    <property type="project" value="UniProtKB-KW"/>
</dbReference>